<organism evidence="2 3">
    <name type="scientific">Parachaetomium inaequale</name>
    <dbReference type="NCBI Taxonomy" id="2588326"/>
    <lineage>
        <taxon>Eukaryota</taxon>
        <taxon>Fungi</taxon>
        <taxon>Dikarya</taxon>
        <taxon>Ascomycota</taxon>
        <taxon>Pezizomycotina</taxon>
        <taxon>Sordariomycetes</taxon>
        <taxon>Sordariomycetidae</taxon>
        <taxon>Sordariales</taxon>
        <taxon>Chaetomiaceae</taxon>
        <taxon>Parachaetomium</taxon>
    </lineage>
</organism>
<keyword evidence="3" id="KW-1185">Reference proteome</keyword>
<dbReference type="Proteomes" id="UP001303115">
    <property type="component" value="Unassembled WGS sequence"/>
</dbReference>
<evidence type="ECO:0000313" key="3">
    <source>
        <dbReference type="Proteomes" id="UP001303115"/>
    </source>
</evidence>
<dbReference type="Gene3D" id="3.90.1200.10">
    <property type="match status" value="1"/>
</dbReference>
<gene>
    <name evidence="2" type="ORF">C8A01DRAFT_13187</name>
</gene>
<feature type="domain" description="Aminoglycoside phosphotransferase" evidence="1">
    <location>
        <begin position="57"/>
        <end position="280"/>
    </location>
</feature>
<sequence>MANPQTTKLSEEVLRELSSTEYACSSLKPLSGGSANFIFKATLTTPLPDGTKEVAIKHGEDYVASNAEFQIPTTRCRAEVECLKALGGLPSTQGAYAVRAPKFYYFNPDTNTQVQEYLPHALSLKEYALKHFSSRDPSRKPLCLELGRSLGLWLRSFHDWASLPEQARLREEMKSNEPMQKIKHMVNYSTLVDTVANFPSILADAKETLVQIKDATAVELQRPDLQITHGDFWTGNALLPDQSLEEGSQMPVFIVDWEMCQFSQPPLDLGQMIAELYELSLFKDIDEGKWLIEGFAAGYGYVDDAFAFRTALHVGTHLIAWGTRVQGWGSEAQVQQVVGVGKDIILRAWHQDRAWFESGDLACLFGSS</sequence>
<comment type="caution">
    <text evidence="2">The sequence shown here is derived from an EMBL/GenBank/DDBJ whole genome shotgun (WGS) entry which is preliminary data.</text>
</comment>
<reference evidence="3" key="1">
    <citation type="journal article" date="2023" name="Mol. Phylogenet. Evol.">
        <title>Genome-scale phylogeny and comparative genomics of the fungal order Sordariales.</title>
        <authorList>
            <person name="Hensen N."/>
            <person name="Bonometti L."/>
            <person name="Westerberg I."/>
            <person name="Brannstrom I.O."/>
            <person name="Guillou S."/>
            <person name="Cros-Aarteil S."/>
            <person name="Calhoun S."/>
            <person name="Haridas S."/>
            <person name="Kuo A."/>
            <person name="Mondo S."/>
            <person name="Pangilinan J."/>
            <person name="Riley R."/>
            <person name="LaButti K."/>
            <person name="Andreopoulos B."/>
            <person name="Lipzen A."/>
            <person name="Chen C."/>
            <person name="Yan M."/>
            <person name="Daum C."/>
            <person name="Ng V."/>
            <person name="Clum A."/>
            <person name="Steindorff A."/>
            <person name="Ohm R.A."/>
            <person name="Martin F."/>
            <person name="Silar P."/>
            <person name="Natvig D.O."/>
            <person name="Lalanne C."/>
            <person name="Gautier V."/>
            <person name="Ament-Velasquez S.L."/>
            <person name="Kruys A."/>
            <person name="Hutchinson M.I."/>
            <person name="Powell A.J."/>
            <person name="Barry K."/>
            <person name="Miller A.N."/>
            <person name="Grigoriev I.V."/>
            <person name="Debuchy R."/>
            <person name="Gladieux P."/>
            <person name="Hiltunen Thoren M."/>
            <person name="Johannesson H."/>
        </authorList>
    </citation>
    <scope>NUCLEOTIDE SEQUENCE [LARGE SCALE GENOMIC DNA]</scope>
    <source>
        <strain evidence="3">CBS 284.82</strain>
    </source>
</reference>
<dbReference type="InterPro" id="IPR002575">
    <property type="entry name" value="Aminoglycoside_PTrfase"/>
</dbReference>
<dbReference type="AlphaFoldDB" id="A0AAN6PRH1"/>
<evidence type="ECO:0000313" key="2">
    <source>
        <dbReference type="EMBL" id="KAK4043270.1"/>
    </source>
</evidence>
<dbReference type="InterPro" id="IPR011009">
    <property type="entry name" value="Kinase-like_dom_sf"/>
</dbReference>
<dbReference type="GO" id="GO:0016301">
    <property type="term" value="F:kinase activity"/>
    <property type="evidence" value="ECO:0007669"/>
    <property type="project" value="UniProtKB-KW"/>
</dbReference>
<accession>A0AAN6PRH1</accession>
<protein>
    <submittedName>
        <fullName evidence="2">Kinase-like domain-containing protein</fullName>
    </submittedName>
</protein>
<keyword evidence="2" id="KW-0808">Transferase</keyword>
<dbReference type="EMBL" id="MU854329">
    <property type="protein sequence ID" value="KAK4043270.1"/>
    <property type="molecule type" value="Genomic_DNA"/>
</dbReference>
<evidence type="ECO:0000259" key="1">
    <source>
        <dbReference type="Pfam" id="PF01636"/>
    </source>
</evidence>
<name>A0AAN6PRH1_9PEZI</name>
<keyword evidence="2" id="KW-0418">Kinase</keyword>
<dbReference type="Pfam" id="PF01636">
    <property type="entry name" value="APH"/>
    <property type="match status" value="1"/>
</dbReference>
<proteinExistence type="predicted"/>
<dbReference type="SUPFAM" id="SSF56112">
    <property type="entry name" value="Protein kinase-like (PK-like)"/>
    <property type="match status" value="1"/>
</dbReference>
<dbReference type="Gene3D" id="3.30.200.20">
    <property type="entry name" value="Phosphorylase Kinase, domain 1"/>
    <property type="match status" value="1"/>
</dbReference>